<feature type="transmembrane region" description="Helical" evidence="2">
    <location>
        <begin position="125"/>
        <end position="147"/>
    </location>
</feature>
<name>A0A1I8AJA0_9BILA</name>
<dbReference type="WBParaSite" id="L893_g6376.t1">
    <property type="protein sequence ID" value="L893_g6376.t1"/>
    <property type="gene ID" value="L893_g6376"/>
</dbReference>
<accession>A0A1I8AJA0</accession>
<feature type="compositionally biased region" description="Polar residues" evidence="1">
    <location>
        <begin position="203"/>
        <end position="214"/>
    </location>
</feature>
<evidence type="ECO:0000313" key="3">
    <source>
        <dbReference type="Proteomes" id="UP000095287"/>
    </source>
</evidence>
<sequence length="277" mass="30329">MSSRSSVDSSSESKAAQRCSKTKQIKTDKRKPSTSLLNFLIVVQFSLSASLALSSLIGVGVGFGKATRGFLALSIAHFVGCLPGVVYVFKDSYVLLVEYVFFQSVVALSETAWGIAGVLDADMSTMAIVALSCLPLNIFGIVIGTWCHEYGLPPFMERSKFIAALTRRRAYVCTDKRAPFLVKESDDGNLESHRFNISSLGPESGKFSTSSVSSHKAFDATSGPKDVHKNADTDLKPTEKPLERTETLEESNELKQETPLVPKRRMKQLVREVNTSF</sequence>
<feature type="compositionally biased region" description="Basic and acidic residues" evidence="1">
    <location>
        <begin position="225"/>
        <end position="256"/>
    </location>
</feature>
<feature type="transmembrane region" description="Helical" evidence="2">
    <location>
        <begin position="36"/>
        <end position="63"/>
    </location>
</feature>
<feature type="region of interest" description="Disordered" evidence="1">
    <location>
        <begin position="203"/>
        <end position="277"/>
    </location>
</feature>
<protein>
    <submittedName>
        <fullName evidence="4">Na_Ca_ex domain-containing protein</fullName>
    </submittedName>
</protein>
<feature type="transmembrane region" description="Helical" evidence="2">
    <location>
        <begin position="69"/>
        <end position="89"/>
    </location>
</feature>
<feature type="transmembrane region" description="Helical" evidence="2">
    <location>
        <begin position="96"/>
        <end position="119"/>
    </location>
</feature>
<proteinExistence type="predicted"/>
<evidence type="ECO:0000256" key="2">
    <source>
        <dbReference type="SAM" id="Phobius"/>
    </source>
</evidence>
<keyword evidence="2" id="KW-0812">Transmembrane</keyword>
<reference evidence="4" key="1">
    <citation type="submission" date="2016-11" db="UniProtKB">
        <authorList>
            <consortium name="WormBaseParasite"/>
        </authorList>
    </citation>
    <scope>IDENTIFICATION</scope>
</reference>
<evidence type="ECO:0000313" key="4">
    <source>
        <dbReference type="WBParaSite" id="L893_g6376.t1"/>
    </source>
</evidence>
<dbReference type="Proteomes" id="UP000095287">
    <property type="component" value="Unplaced"/>
</dbReference>
<keyword evidence="2" id="KW-0472">Membrane</keyword>
<feature type="region of interest" description="Disordered" evidence="1">
    <location>
        <begin position="1"/>
        <end position="27"/>
    </location>
</feature>
<dbReference type="AlphaFoldDB" id="A0A1I8AJA0"/>
<keyword evidence="2" id="KW-1133">Transmembrane helix</keyword>
<keyword evidence="3" id="KW-1185">Reference proteome</keyword>
<feature type="compositionally biased region" description="Low complexity" evidence="1">
    <location>
        <begin position="1"/>
        <end position="13"/>
    </location>
</feature>
<organism evidence="3 4">
    <name type="scientific">Steinernema glaseri</name>
    <dbReference type="NCBI Taxonomy" id="37863"/>
    <lineage>
        <taxon>Eukaryota</taxon>
        <taxon>Metazoa</taxon>
        <taxon>Ecdysozoa</taxon>
        <taxon>Nematoda</taxon>
        <taxon>Chromadorea</taxon>
        <taxon>Rhabditida</taxon>
        <taxon>Tylenchina</taxon>
        <taxon>Panagrolaimomorpha</taxon>
        <taxon>Strongyloidoidea</taxon>
        <taxon>Steinernematidae</taxon>
        <taxon>Steinernema</taxon>
    </lineage>
</organism>
<evidence type="ECO:0000256" key="1">
    <source>
        <dbReference type="SAM" id="MobiDB-lite"/>
    </source>
</evidence>